<evidence type="ECO:0000256" key="3">
    <source>
        <dbReference type="ARBA" id="ARBA00022448"/>
    </source>
</evidence>
<evidence type="ECO:0000256" key="6">
    <source>
        <dbReference type="ARBA" id="ARBA00023065"/>
    </source>
</evidence>
<dbReference type="Proteomes" id="UP001291926">
    <property type="component" value="Unassembled WGS sequence"/>
</dbReference>
<sequence length="157" mass="17567">MAKAGFSSSSRSFGDTHITLDDLEVKLGEYEADLLEMNTNSAKLQRSYNELMEYKLVLNKASQFFPSAERSAISQQREVEEHTLGERSIDSPLLLEQEMLTDPSKHIKLGFVSGLVSREKSIAFERILFRATRGNVFLKQVVAEDPVVDPVSGDKAI</sequence>
<evidence type="ECO:0000256" key="5">
    <source>
        <dbReference type="ARBA" id="ARBA00022989"/>
    </source>
</evidence>
<evidence type="ECO:0000256" key="8">
    <source>
        <dbReference type="RuleBase" id="RU361189"/>
    </source>
</evidence>
<comment type="caution">
    <text evidence="9">The sequence shown here is derived from an EMBL/GenBank/DDBJ whole genome shotgun (WGS) entry which is preliminary data.</text>
</comment>
<dbReference type="InterPro" id="IPR002490">
    <property type="entry name" value="V-ATPase_116kDa_su"/>
</dbReference>
<accession>A0ABR0CX11</accession>
<proteinExistence type="inferred from homology"/>
<name>A0ABR0CX11_9LAMI</name>
<evidence type="ECO:0000256" key="7">
    <source>
        <dbReference type="ARBA" id="ARBA00023136"/>
    </source>
</evidence>
<reference evidence="9 10" key="1">
    <citation type="journal article" date="2023" name="bioRxiv">
        <title>Genome report: Whole genome sequence and annotation of Penstemon davidsonii.</title>
        <authorList>
            <person name="Ostevik K.L."/>
            <person name="Alabady M."/>
            <person name="Zhang M."/>
            <person name="Rausher M.D."/>
        </authorList>
    </citation>
    <scope>NUCLEOTIDE SEQUENCE [LARGE SCALE GENOMIC DNA]</scope>
    <source>
        <strain evidence="9">DNT005</strain>
        <tissue evidence="9">Whole leaf</tissue>
    </source>
</reference>
<keyword evidence="6 8" id="KW-0406">Ion transport</keyword>
<dbReference type="PANTHER" id="PTHR11629:SF63">
    <property type="entry name" value="V-TYPE PROTON ATPASE SUBUNIT A"/>
    <property type="match status" value="1"/>
</dbReference>
<dbReference type="Pfam" id="PF01496">
    <property type="entry name" value="V_ATPase_I"/>
    <property type="match status" value="1"/>
</dbReference>
<comment type="subcellular location">
    <subcellularLocation>
        <location evidence="1">Membrane</location>
        <topology evidence="1">Multi-pass membrane protein</topology>
    </subcellularLocation>
</comment>
<evidence type="ECO:0000313" key="9">
    <source>
        <dbReference type="EMBL" id="KAK4481445.1"/>
    </source>
</evidence>
<evidence type="ECO:0000256" key="2">
    <source>
        <dbReference type="ARBA" id="ARBA00009904"/>
    </source>
</evidence>
<keyword evidence="3 8" id="KW-0813">Transport</keyword>
<keyword evidence="7" id="KW-0472">Membrane</keyword>
<keyword evidence="10" id="KW-1185">Reference proteome</keyword>
<keyword evidence="8" id="KW-0375">Hydrogen ion transport</keyword>
<comment type="similarity">
    <text evidence="2 8">Belongs to the V-ATPase 116 kDa subunit family.</text>
</comment>
<keyword evidence="5" id="KW-1133">Transmembrane helix</keyword>
<dbReference type="PANTHER" id="PTHR11629">
    <property type="entry name" value="VACUOLAR PROTON ATPASES"/>
    <property type="match status" value="1"/>
</dbReference>
<keyword evidence="4" id="KW-0812">Transmembrane</keyword>
<evidence type="ECO:0000313" key="10">
    <source>
        <dbReference type="Proteomes" id="UP001291926"/>
    </source>
</evidence>
<evidence type="ECO:0000256" key="1">
    <source>
        <dbReference type="ARBA" id="ARBA00004141"/>
    </source>
</evidence>
<gene>
    <name evidence="9" type="ORF">RD792_012339</name>
</gene>
<comment type="function">
    <text evidence="8">Essential component of the vacuolar proton pump (V-ATPase), a multimeric enzyme that catalyzes the translocation of protons across the membranes. Required for assembly and activity of the V-ATPase.</text>
</comment>
<dbReference type="EMBL" id="JAYDYQ010002685">
    <property type="protein sequence ID" value="KAK4481445.1"/>
    <property type="molecule type" value="Genomic_DNA"/>
</dbReference>
<protein>
    <recommendedName>
        <fullName evidence="8">V-type proton ATPase subunit a</fullName>
    </recommendedName>
</protein>
<organism evidence="9 10">
    <name type="scientific">Penstemon davidsonii</name>
    <dbReference type="NCBI Taxonomy" id="160366"/>
    <lineage>
        <taxon>Eukaryota</taxon>
        <taxon>Viridiplantae</taxon>
        <taxon>Streptophyta</taxon>
        <taxon>Embryophyta</taxon>
        <taxon>Tracheophyta</taxon>
        <taxon>Spermatophyta</taxon>
        <taxon>Magnoliopsida</taxon>
        <taxon>eudicotyledons</taxon>
        <taxon>Gunneridae</taxon>
        <taxon>Pentapetalae</taxon>
        <taxon>asterids</taxon>
        <taxon>lamiids</taxon>
        <taxon>Lamiales</taxon>
        <taxon>Plantaginaceae</taxon>
        <taxon>Cheloneae</taxon>
        <taxon>Penstemon</taxon>
    </lineage>
</organism>
<evidence type="ECO:0000256" key="4">
    <source>
        <dbReference type="ARBA" id="ARBA00022692"/>
    </source>
</evidence>